<name>A0A832VN07_9EURY</name>
<dbReference type="AlphaFoldDB" id="A0A832VN07"/>
<dbReference type="Gene3D" id="3.30.479.30">
    <property type="entry name" value="Band 7 domain"/>
    <property type="match status" value="1"/>
</dbReference>
<organism evidence="7 8">
    <name type="scientific">Methermicoccus shengliensis</name>
    <dbReference type="NCBI Taxonomy" id="660064"/>
    <lineage>
        <taxon>Archaea</taxon>
        <taxon>Methanobacteriati</taxon>
        <taxon>Methanobacteriota</taxon>
        <taxon>Stenosarchaea group</taxon>
        <taxon>Methanomicrobia</taxon>
        <taxon>Methanosarcinales</taxon>
        <taxon>Methermicoccaceae</taxon>
        <taxon>Methermicoccus</taxon>
    </lineage>
</organism>
<feature type="domain" description="Band 7" evidence="6">
    <location>
        <begin position="19"/>
        <end position="176"/>
    </location>
</feature>
<dbReference type="RefSeq" id="WP_042685197.1">
    <property type="nucleotide sequence ID" value="NZ_DUIH01000013.1"/>
</dbReference>
<evidence type="ECO:0000256" key="1">
    <source>
        <dbReference type="ARBA" id="ARBA00004167"/>
    </source>
</evidence>
<protein>
    <submittedName>
        <fullName evidence="7">Slipin family protein</fullName>
    </submittedName>
</protein>
<dbReference type="SMART" id="SM00244">
    <property type="entry name" value="PHB"/>
    <property type="match status" value="1"/>
</dbReference>
<feature type="transmembrane region" description="Helical" evidence="5">
    <location>
        <begin position="6"/>
        <end position="24"/>
    </location>
</feature>
<evidence type="ECO:0000256" key="3">
    <source>
        <dbReference type="ARBA" id="ARBA00022692"/>
    </source>
</evidence>
<dbReference type="Gene3D" id="6.10.250.2090">
    <property type="match status" value="1"/>
</dbReference>
<comment type="caution">
    <text evidence="7">The sequence shown here is derived from an EMBL/GenBank/DDBJ whole genome shotgun (WGS) entry which is preliminary data.</text>
</comment>
<dbReference type="InterPro" id="IPR043202">
    <property type="entry name" value="Band-7_stomatin-like"/>
</dbReference>
<comment type="similarity">
    <text evidence="2">Belongs to the band 7/mec-2 family.</text>
</comment>
<dbReference type="Proteomes" id="UP000600363">
    <property type="component" value="Unassembled WGS sequence"/>
</dbReference>
<dbReference type="PANTHER" id="PTHR10264:SF19">
    <property type="entry name" value="AT06885P-RELATED"/>
    <property type="match status" value="1"/>
</dbReference>
<dbReference type="FunFam" id="3.30.479.30:FF:000004">
    <property type="entry name" value="Putative membrane protease family, stomatin"/>
    <property type="match status" value="1"/>
</dbReference>
<reference evidence="7" key="1">
    <citation type="journal article" date="2020" name="bioRxiv">
        <title>A rank-normalized archaeal taxonomy based on genome phylogeny resolves widespread incomplete and uneven classifications.</title>
        <authorList>
            <person name="Rinke C."/>
            <person name="Chuvochina M."/>
            <person name="Mussig A.J."/>
            <person name="Chaumeil P.-A."/>
            <person name="Waite D.W."/>
            <person name="Whitman W.B."/>
            <person name="Parks D.H."/>
            <person name="Hugenholtz P."/>
        </authorList>
    </citation>
    <scope>NUCLEOTIDE SEQUENCE</scope>
    <source>
        <strain evidence="7">UBA12518</strain>
    </source>
</reference>
<comment type="subcellular location">
    <subcellularLocation>
        <location evidence="1">Membrane</location>
        <topology evidence="1">Single-pass membrane protein</topology>
    </subcellularLocation>
</comment>
<keyword evidence="5" id="KW-0472">Membrane</keyword>
<gene>
    <name evidence="7" type="ORF">HA299_04380</name>
</gene>
<evidence type="ECO:0000256" key="4">
    <source>
        <dbReference type="ARBA" id="ARBA00022989"/>
    </source>
</evidence>
<dbReference type="GO" id="GO:0098552">
    <property type="term" value="C:side of membrane"/>
    <property type="evidence" value="ECO:0007669"/>
    <property type="project" value="UniProtKB-ARBA"/>
</dbReference>
<evidence type="ECO:0000256" key="2">
    <source>
        <dbReference type="ARBA" id="ARBA00008164"/>
    </source>
</evidence>
<dbReference type="SUPFAM" id="SSF117892">
    <property type="entry name" value="Band 7/SPFH domain"/>
    <property type="match status" value="1"/>
</dbReference>
<evidence type="ECO:0000259" key="6">
    <source>
        <dbReference type="SMART" id="SM00244"/>
    </source>
</evidence>
<dbReference type="CDD" id="cd08826">
    <property type="entry name" value="SPFH_eoslipins_u1"/>
    <property type="match status" value="1"/>
</dbReference>
<dbReference type="GO" id="GO:0005886">
    <property type="term" value="C:plasma membrane"/>
    <property type="evidence" value="ECO:0007669"/>
    <property type="project" value="InterPro"/>
</dbReference>
<dbReference type="InterPro" id="IPR001107">
    <property type="entry name" value="Band_7"/>
</dbReference>
<keyword evidence="3 5" id="KW-0812">Transmembrane</keyword>
<dbReference type="PRINTS" id="PR00721">
    <property type="entry name" value="STOMATIN"/>
</dbReference>
<evidence type="ECO:0000256" key="5">
    <source>
        <dbReference type="SAM" id="Phobius"/>
    </source>
</evidence>
<dbReference type="InterPro" id="IPR036013">
    <property type="entry name" value="Band_7/SPFH_dom_sf"/>
</dbReference>
<evidence type="ECO:0000313" key="8">
    <source>
        <dbReference type="Proteomes" id="UP000600363"/>
    </source>
</evidence>
<dbReference type="Pfam" id="PF01145">
    <property type="entry name" value="Band_7"/>
    <property type="match status" value="1"/>
</dbReference>
<sequence>MVAYEYMGLALVVLLILYTSLRIIREYERAVIFRLGKFAGIKGPGIFFIIPLVDQVVKVDLRVVTVNVPAQEVITSDNVTVRVDAVVYYRITDPDKAIINVEDYQSATSLLSQTTLRTILGQFELDDLLQRREELNLKIAEELDAATENWGIKVSSVTIKDVILPESMLRAIAKQAEAERERRSRIILSDAELMASKKMREAAEEYEKTPIALKLRELQTLAEISREKNLIVISPSTGFSDMGAIIGMIKGMEKKEER</sequence>
<dbReference type="EMBL" id="DUIH01000013">
    <property type="protein sequence ID" value="HIH69841.1"/>
    <property type="molecule type" value="Genomic_DNA"/>
</dbReference>
<dbReference type="InterPro" id="IPR001972">
    <property type="entry name" value="Stomatin_HflK_fam"/>
</dbReference>
<accession>A0A832VN07</accession>
<evidence type="ECO:0000313" key="7">
    <source>
        <dbReference type="EMBL" id="HIH69841.1"/>
    </source>
</evidence>
<proteinExistence type="inferred from homology"/>
<keyword evidence="4 5" id="KW-1133">Transmembrane helix</keyword>
<dbReference type="PANTHER" id="PTHR10264">
    <property type="entry name" value="BAND 7 PROTEIN-RELATED"/>
    <property type="match status" value="1"/>
</dbReference>